<feature type="signal peptide" evidence="3">
    <location>
        <begin position="1"/>
        <end position="24"/>
    </location>
</feature>
<evidence type="ECO:0000259" key="4">
    <source>
        <dbReference type="PROSITE" id="PS50871"/>
    </source>
</evidence>
<dbReference type="Gene3D" id="2.60.120.40">
    <property type="match status" value="1"/>
</dbReference>
<dbReference type="SMART" id="SM00110">
    <property type="entry name" value="C1Q"/>
    <property type="match status" value="1"/>
</dbReference>
<dbReference type="AlphaFoldDB" id="A0A8S3ZRD0"/>
<evidence type="ECO:0000256" key="2">
    <source>
        <dbReference type="ARBA" id="ARBA00022525"/>
    </source>
</evidence>
<dbReference type="InterPro" id="IPR050392">
    <property type="entry name" value="Collagen/C1q_domain"/>
</dbReference>
<protein>
    <recommendedName>
        <fullName evidence="4">C1q domain-containing protein</fullName>
    </recommendedName>
</protein>
<dbReference type="SUPFAM" id="SSF49842">
    <property type="entry name" value="TNF-like"/>
    <property type="match status" value="1"/>
</dbReference>
<gene>
    <name evidence="5" type="ORF">CUNI_LOCUS17631</name>
</gene>
<proteinExistence type="predicted"/>
<dbReference type="OrthoDB" id="6161780at2759"/>
<dbReference type="Proteomes" id="UP000678393">
    <property type="component" value="Unassembled WGS sequence"/>
</dbReference>
<dbReference type="Pfam" id="PF00386">
    <property type="entry name" value="C1q"/>
    <property type="match status" value="1"/>
</dbReference>
<dbReference type="EMBL" id="CAJHNH020005057">
    <property type="protein sequence ID" value="CAG5132073.1"/>
    <property type="molecule type" value="Genomic_DNA"/>
</dbReference>
<keyword evidence="3" id="KW-0732">Signal</keyword>
<reference evidence="5" key="1">
    <citation type="submission" date="2021-04" db="EMBL/GenBank/DDBJ databases">
        <authorList>
            <consortium name="Molecular Ecology Group"/>
        </authorList>
    </citation>
    <scope>NUCLEOTIDE SEQUENCE</scope>
</reference>
<evidence type="ECO:0000256" key="3">
    <source>
        <dbReference type="SAM" id="SignalP"/>
    </source>
</evidence>
<dbReference type="PANTHER" id="PTHR15427">
    <property type="entry name" value="EMILIN ELASTIN MICROFIBRIL INTERFACE-LOCATED PROTEIN ELASTIN MICROFIBRIL INTERFACER"/>
    <property type="match status" value="1"/>
</dbReference>
<comment type="subcellular location">
    <subcellularLocation>
        <location evidence="1">Secreted</location>
    </subcellularLocation>
</comment>
<dbReference type="PANTHER" id="PTHR15427:SF33">
    <property type="entry name" value="COLLAGEN IV NC1 DOMAIN-CONTAINING PROTEIN"/>
    <property type="match status" value="1"/>
</dbReference>
<feature type="chain" id="PRO_5035934092" description="C1q domain-containing protein" evidence="3">
    <location>
        <begin position="25"/>
        <end position="151"/>
    </location>
</feature>
<evidence type="ECO:0000256" key="1">
    <source>
        <dbReference type="ARBA" id="ARBA00004613"/>
    </source>
</evidence>
<dbReference type="InterPro" id="IPR008983">
    <property type="entry name" value="Tumour_necrosis_fac-like_dom"/>
</dbReference>
<evidence type="ECO:0000313" key="6">
    <source>
        <dbReference type="Proteomes" id="UP000678393"/>
    </source>
</evidence>
<accession>A0A8S3ZRD0</accession>
<feature type="domain" description="C1q" evidence="4">
    <location>
        <begin position="18"/>
        <end position="151"/>
    </location>
</feature>
<dbReference type="GO" id="GO:0005581">
    <property type="term" value="C:collagen trimer"/>
    <property type="evidence" value="ECO:0007669"/>
    <property type="project" value="UniProtKB-KW"/>
</dbReference>
<dbReference type="InterPro" id="IPR001073">
    <property type="entry name" value="C1q_dom"/>
</dbReference>
<name>A0A8S3ZRD0_9EUPU</name>
<sequence>MCCSFQSLLSNLFCILLPSMKTIAFSAALTEDVSLNPNDKVIYNKIFTNYGNTYDGSTGEFKAPVDGIYGIYMYLLTQTGQEGWLELIHNQDYVVSVYAKQDGAYDAAGNSVMLRLKEGDILFVRARRLSKLYGRSDQAYSSWNIHLISAL</sequence>
<dbReference type="PROSITE" id="PS50871">
    <property type="entry name" value="C1Q"/>
    <property type="match status" value="1"/>
</dbReference>
<comment type="caution">
    <text evidence="5">The sequence shown here is derived from an EMBL/GenBank/DDBJ whole genome shotgun (WGS) entry which is preliminary data.</text>
</comment>
<dbReference type="PRINTS" id="PR00007">
    <property type="entry name" value="COMPLEMNTC1Q"/>
</dbReference>
<keyword evidence="2" id="KW-0964">Secreted</keyword>
<keyword evidence="6" id="KW-1185">Reference proteome</keyword>
<evidence type="ECO:0000313" key="5">
    <source>
        <dbReference type="EMBL" id="CAG5132073.1"/>
    </source>
</evidence>
<organism evidence="5 6">
    <name type="scientific">Candidula unifasciata</name>
    <dbReference type="NCBI Taxonomy" id="100452"/>
    <lineage>
        <taxon>Eukaryota</taxon>
        <taxon>Metazoa</taxon>
        <taxon>Spiralia</taxon>
        <taxon>Lophotrochozoa</taxon>
        <taxon>Mollusca</taxon>
        <taxon>Gastropoda</taxon>
        <taxon>Heterobranchia</taxon>
        <taxon>Euthyneura</taxon>
        <taxon>Panpulmonata</taxon>
        <taxon>Eupulmonata</taxon>
        <taxon>Stylommatophora</taxon>
        <taxon>Helicina</taxon>
        <taxon>Helicoidea</taxon>
        <taxon>Geomitridae</taxon>
        <taxon>Candidula</taxon>
    </lineage>
</organism>